<comment type="caution">
    <text evidence="2">The sequence shown here is derived from an EMBL/GenBank/DDBJ whole genome shotgun (WGS) entry which is preliminary data.</text>
</comment>
<dbReference type="Pfam" id="PF04298">
    <property type="entry name" value="Zn_peptidase_2"/>
    <property type="match status" value="1"/>
</dbReference>
<dbReference type="InterPro" id="IPR007395">
    <property type="entry name" value="Zn_peptidase_2"/>
</dbReference>
<accession>A0ABT6N8D9</accession>
<evidence type="ECO:0000256" key="1">
    <source>
        <dbReference type="SAM" id="Phobius"/>
    </source>
</evidence>
<protein>
    <submittedName>
        <fullName evidence="2">Zinc metallopeptidase</fullName>
    </submittedName>
</protein>
<sequence length="226" mass="24839">MLYGGSGYFMIFILFILASLASMGVKSTFSKYHKVRNMRGLTGAEAAAMILRNNGLTDVRIERVSGYLTDHYDPRTKTVRLSEPVYDNPSIASVSVACHETGHALQHANGYVPLKFRTAILPAAQLGSQALWPLFFIGIILSMPQFITIGIIFFSFSVVFQLVTLPVEFNASSRAINMMESYGILSSDENTDARKVLRAAAMTYVAAAAMAIGQLVRMLLLNRRGD</sequence>
<feature type="transmembrane region" description="Helical" evidence="1">
    <location>
        <begin position="134"/>
        <end position="160"/>
    </location>
</feature>
<feature type="transmembrane region" description="Helical" evidence="1">
    <location>
        <begin position="201"/>
        <end position="220"/>
    </location>
</feature>
<reference evidence="2 3" key="1">
    <citation type="submission" date="2023-04" db="EMBL/GenBank/DDBJ databases">
        <title>Fusibacter bizertensis strain WBS, isolated from littoral bottom sediments of the Arctic seas - biochemical and genomic analysis.</title>
        <authorList>
            <person name="Brioukhanov A.L."/>
        </authorList>
    </citation>
    <scope>NUCLEOTIDE SEQUENCE [LARGE SCALE GENOMIC DNA]</scope>
    <source>
        <strain evidence="2 3">WBS</strain>
    </source>
</reference>
<organism evidence="2 3">
    <name type="scientific">Fusibacter bizertensis</name>
    <dbReference type="NCBI Taxonomy" id="1488331"/>
    <lineage>
        <taxon>Bacteria</taxon>
        <taxon>Bacillati</taxon>
        <taxon>Bacillota</taxon>
        <taxon>Clostridia</taxon>
        <taxon>Eubacteriales</taxon>
        <taxon>Eubacteriales Family XII. Incertae Sedis</taxon>
        <taxon>Fusibacter</taxon>
    </lineage>
</organism>
<dbReference type="PANTHER" id="PTHR36434:SF1">
    <property type="entry name" value="MEMBRANE PROTEASE YUGP-RELATED"/>
    <property type="match status" value="1"/>
</dbReference>
<name>A0ABT6N8D9_9FIRM</name>
<dbReference type="Proteomes" id="UP001158045">
    <property type="component" value="Unassembled WGS sequence"/>
</dbReference>
<keyword evidence="1" id="KW-0812">Transmembrane</keyword>
<evidence type="ECO:0000313" key="2">
    <source>
        <dbReference type="EMBL" id="MDH8676678.1"/>
    </source>
</evidence>
<dbReference type="PANTHER" id="PTHR36434">
    <property type="entry name" value="MEMBRANE PROTEASE YUGP-RELATED"/>
    <property type="match status" value="1"/>
</dbReference>
<gene>
    <name evidence="2" type="ORF">QE109_00895</name>
</gene>
<dbReference type="EMBL" id="JARYZI010000001">
    <property type="protein sequence ID" value="MDH8676678.1"/>
    <property type="molecule type" value="Genomic_DNA"/>
</dbReference>
<feature type="transmembrane region" description="Helical" evidence="1">
    <location>
        <begin position="6"/>
        <end position="29"/>
    </location>
</feature>
<keyword evidence="3" id="KW-1185">Reference proteome</keyword>
<keyword evidence="1" id="KW-1133">Transmembrane helix</keyword>
<keyword evidence="1" id="KW-0472">Membrane</keyword>
<evidence type="ECO:0000313" key="3">
    <source>
        <dbReference type="Proteomes" id="UP001158045"/>
    </source>
</evidence>
<proteinExistence type="predicted"/>
<dbReference type="RefSeq" id="WP_281092476.1">
    <property type="nucleotide sequence ID" value="NZ_JARYZI010000001.1"/>
</dbReference>